<comment type="subcellular location">
    <subcellularLocation>
        <location evidence="10">Cell membrane</location>
    </subcellularLocation>
    <subcellularLocation>
        <location evidence="1">Membrane</location>
        <topology evidence="1">Multi-pass membrane protein</topology>
    </subcellularLocation>
</comment>
<organism evidence="12 13">
    <name type="scientific">Falsiroseomonas oleicola</name>
    <dbReference type="NCBI Taxonomy" id="2801474"/>
    <lineage>
        <taxon>Bacteria</taxon>
        <taxon>Pseudomonadati</taxon>
        <taxon>Pseudomonadota</taxon>
        <taxon>Alphaproteobacteria</taxon>
        <taxon>Acetobacterales</taxon>
        <taxon>Roseomonadaceae</taxon>
        <taxon>Falsiroseomonas</taxon>
    </lineage>
</organism>
<evidence type="ECO:0000256" key="2">
    <source>
        <dbReference type="ARBA" id="ARBA00006024"/>
    </source>
</evidence>
<evidence type="ECO:0000256" key="8">
    <source>
        <dbReference type="ARBA" id="ARBA00022989"/>
    </source>
</evidence>
<dbReference type="InterPro" id="IPR059000">
    <property type="entry name" value="ATPase_P-type_domA"/>
</dbReference>
<dbReference type="NCBIfam" id="TIGR01525">
    <property type="entry name" value="ATPase-IB_hvy"/>
    <property type="match status" value="1"/>
</dbReference>
<dbReference type="Pfam" id="PF00122">
    <property type="entry name" value="E1-E2_ATPase"/>
    <property type="match status" value="1"/>
</dbReference>
<evidence type="ECO:0000256" key="7">
    <source>
        <dbReference type="ARBA" id="ARBA00022967"/>
    </source>
</evidence>
<dbReference type="SFLD" id="SFLDS00003">
    <property type="entry name" value="Haloacid_Dehalogenase"/>
    <property type="match status" value="1"/>
</dbReference>
<evidence type="ECO:0000256" key="3">
    <source>
        <dbReference type="ARBA" id="ARBA00022692"/>
    </source>
</evidence>
<evidence type="ECO:0000313" key="13">
    <source>
        <dbReference type="Proteomes" id="UP000689967"/>
    </source>
</evidence>
<feature type="domain" description="HMA" evidence="11">
    <location>
        <begin position="10"/>
        <end position="73"/>
    </location>
</feature>
<evidence type="ECO:0000256" key="1">
    <source>
        <dbReference type="ARBA" id="ARBA00004141"/>
    </source>
</evidence>
<dbReference type="PANTHER" id="PTHR43520">
    <property type="entry name" value="ATP7, ISOFORM B"/>
    <property type="match status" value="1"/>
</dbReference>
<gene>
    <name evidence="12" type="ORF">JJQ90_04330</name>
</gene>
<dbReference type="EMBL" id="JAERQM010000001">
    <property type="protein sequence ID" value="MBU8542916.1"/>
    <property type="molecule type" value="Genomic_DNA"/>
</dbReference>
<keyword evidence="3 10" id="KW-0812">Transmembrane</keyword>
<dbReference type="PROSITE" id="PS01229">
    <property type="entry name" value="COF_2"/>
    <property type="match status" value="1"/>
</dbReference>
<feature type="transmembrane region" description="Helical" evidence="10">
    <location>
        <begin position="435"/>
        <end position="455"/>
    </location>
</feature>
<evidence type="ECO:0000259" key="11">
    <source>
        <dbReference type="PROSITE" id="PS50846"/>
    </source>
</evidence>
<dbReference type="PANTHER" id="PTHR43520:SF8">
    <property type="entry name" value="P-TYPE CU(+) TRANSPORTER"/>
    <property type="match status" value="1"/>
</dbReference>
<keyword evidence="6 10" id="KW-0067">ATP-binding</keyword>
<dbReference type="InterPro" id="IPR017969">
    <property type="entry name" value="Heavy-metal-associated_CS"/>
</dbReference>
<evidence type="ECO:0000256" key="4">
    <source>
        <dbReference type="ARBA" id="ARBA00022723"/>
    </source>
</evidence>
<dbReference type="PROSITE" id="PS01047">
    <property type="entry name" value="HMA_1"/>
    <property type="match status" value="2"/>
</dbReference>
<dbReference type="InterPro" id="IPR006121">
    <property type="entry name" value="HMA_dom"/>
</dbReference>
<dbReference type="NCBIfam" id="TIGR01494">
    <property type="entry name" value="ATPase_P-type"/>
    <property type="match status" value="2"/>
</dbReference>
<dbReference type="Proteomes" id="UP000689967">
    <property type="component" value="Unassembled WGS sequence"/>
</dbReference>
<name>A0ABS6H3F1_9PROT</name>
<feature type="transmembrane region" description="Helical" evidence="10">
    <location>
        <begin position="164"/>
        <end position="183"/>
    </location>
</feature>
<dbReference type="InterPro" id="IPR044492">
    <property type="entry name" value="P_typ_ATPase_HD_dom"/>
</dbReference>
<evidence type="ECO:0000256" key="9">
    <source>
        <dbReference type="ARBA" id="ARBA00023136"/>
    </source>
</evidence>
<protein>
    <submittedName>
        <fullName evidence="12">Copper-translocating P-type ATPase</fullName>
    </submittedName>
</protein>
<dbReference type="CDD" id="cd02094">
    <property type="entry name" value="P-type_ATPase_Cu-like"/>
    <property type="match status" value="1"/>
</dbReference>
<comment type="similarity">
    <text evidence="2 10">Belongs to the cation transport ATPase (P-type) (TC 3.A.3) family. Type IB subfamily.</text>
</comment>
<dbReference type="NCBIfam" id="TIGR01511">
    <property type="entry name" value="ATPase-IB1_Cu"/>
    <property type="match status" value="1"/>
</dbReference>
<feature type="transmembrane region" description="Helical" evidence="10">
    <location>
        <begin position="407"/>
        <end position="429"/>
    </location>
</feature>
<dbReference type="InterPro" id="IPR018303">
    <property type="entry name" value="ATPase_P-typ_P_site"/>
</dbReference>
<keyword evidence="5 10" id="KW-0547">Nucleotide-binding</keyword>
<dbReference type="RefSeq" id="WP_216873201.1">
    <property type="nucleotide sequence ID" value="NZ_JAERQM010000001.1"/>
</dbReference>
<keyword evidence="10" id="KW-1003">Cell membrane</keyword>
<comment type="caution">
    <text evidence="12">The sequence shown here is derived from an EMBL/GenBank/DDBJ whole genome shotgun (WGS) entry which is preliminary data.</text>
</comment>
<feature type="transmembrane region" description="Helical" evidence="10">
    <location>
        <begin position="252"/>
        <end position="269"/>
    </location>
</feature>
<reference evidence="12 13" key="1">
    <citation type="submission" date="2021-01" db="EMBL/GenBank/DDBJ databases">
        <title>Roseomonas sp. nov, a bacterium isolated from an oil production mixture in Yumen Oilfield.</title>
        <authorList>
            <person name="Wu D."/>
        </authorList>
    </citation>
    <scope>NUCLEOTIDE SEQUENCE [LARGE SCALE GENOMIC DNA]</scope>
    <source>
        <strain evidence="12 13">ROY-5-3</strain>
    </source>
</reference>
<keyword evidence="4 10" id="KW-0479">Metal-binding</keyword>
<feature type="domain" description="HMA" evidence="11">
    <location>
        <begin position="75"/>
        <end position="140"/>
    </location>
</feature>
<evidence type="ECO:0000313" key="12">
    <source>
        <dbReference type="EMBL" id="MBU8542916.1"/>
    </source>
</evidence>
<keyword evidence="13" id="KW-1185">Reference proteome</keyword>
<evidence type="ECO:0000256" key="6">
    <source>
        <dbReference type="ARBA" id="ARBA00022840"/>
    </source>
</evidence>
<proteinExistence type="inferred from homology"/>
<sequence>MPEAPLPSLPRLSLPIEGMTCASCAGRVERALLAVPGIVEARVNLASEQVSIRGTAPVAALAAAVREAGYAVPETVRQIGVEGMTCASCAGRVERALRAVPGVAEASVNLASEQATLRLLLPVEDAVLAAALAEAGYRLAASAEDGAAEALAAEAKLRAQRRDLVIAGLLAAPFLMGMLGMPLGQDWMPNGWVQLGLALPMQFWFGARFYRAAWAAVRAGTGNMDLLVAIGTSAAFGLSLVLLLQHGGGHSHALYFEAAVVVILFVMLGKHLEARARRGTGAALRALLDLRPRSARLLAPDGTEREVPAASLVVGDAVVLRPGESVPVDGLVEQGEAGVDESALTGESRAVEKSPGDRLATGTVVLDGRLVLRTTAVGADTTLARVAALVSAAQASRAPVQKLVDRVAAIFVPIVLLIAAGTLAYWLWADAGVEAALLHAVAVLVIACPCALGLATPAAIMAGTGAAARAGILVRDAEAIERGQGITLVAFDKTGTLTEGRPRLAALHPASGVAAQDALAWAASLQTGSEHPLAAAVLAAFAEAAPGALPPLVTNFRALPGRGVEGVVDAARLTLGSPRLLAESGLPEGALAELATQEAAAGRSLAWLVGSGRVLALLAFEDALKPGAAGAIAALRDMKVEVAMLSGDGPAAAGAAARALGIARVEAEVLPEHKLEAIARWQAEGARVAMVGDGVNDAPALASADLGIAMGTGTDVAMAASGITLMRGDPALVPAALDITRRTYRKLQENLAWAFAYNLLGIPLAAAGLLSPAFAGAAMALSSVSVLGNALLLSRWHPRATGRRA</sequence>
<dbReference type="InterPro" id="IPR027256">
    <property type="entry name" value="P-typ_ATPase_IB"/>
</dbReference>
<dbReference type="CDD" id="cd00371">
    <property type="entry name" value="HMA"/>
    <property type="match status" value="2"/>
</dbReference>
<feature type="transmembrane region" description="Helical" evidence="10">
    <location>
        <begin position="195"/>
        <end position="214"/>
    </location>
</feature>
<dbReference type="InterPro" id="IPR001757">
    <property type="entry name" value="P_typ_ATPase"/>
</dbReference>
<accession>A0ABS6H3F1</accession>
<keyword evidence="8 10" id="KW-1133">Transmembrane helix</keyword>
<dbReference type="PROSITE" id="PS50846">
    <property type="entry name" value="HMA_2"/>
    <property type="match status" value="2"/>
</dbReference>
<dbReference type="SFLD" id="SFLDF00027">
    <property type="entry name" value="p-type_atpase"/>
    <property type="match status" value="1"/>
</dbReference>
<dbReference type="Pfam" id="PF00702">
    <property type="entry name" value="Hydrolase"/>
    <property type="match status" value="1"/>
</dbReference>
<evidence type="ECO:0000256" key="10">
    <source>
        <dbReference type="RuleBase" id="RU362081"/>
    </source>
</evidence>
<feature type="transmembrane region" description="Helical" evidence="10">
    <location>
        <begin position="226"/>
        <end position="246"/>
    </location>
</feature>
<keyword evidence="7" id="KW-1278">Translocase</keyword>
<dbReference type="SFLD" id="SFLDG00002">
    <property type="entry name" value="C1.7:_P-type_atpase_like"/>
    <property type="match status" value="1"/>
</dbReference>
<evidence type="ECO:0000256" key="5">
    <source>
        <dbReference type="ARBA" id="ARBA00022741"/>
    </source>
</evidence>
<feature type="transmembrane region" description="Helical" evidence="10">
    <location>
        <begin position="776"/>
        <end position="794"/>
    </location>
</feature>
<keyword evidence="9 10" id="KW-0472">Membrane</keyword>
<dbReference type="Pfam" id="PF00403">
    <property type="entry name" value="HMA"/>
    <property type="match status" value="2"/>
</dbReference>
<dbReference type="PROSITE" id="PS00154">
    <property type="entry name" value="ATPASE_E1_E2"/>
    <property type="match status" value="1"/>
</dbReference>
<feature type="transmembrane region" description="Helical" evidence="10">
    <location>
        <begin position="751"/>
        <end position="770"/>
    </location>
</feature>